<keyword evidence="3" id="KW-1185">Reference proteome</keyword>
<feature type="domain" description="EthD" evidence="1">
    <location>
        <begin position="127"/>
        <end position="218"/>
    </location>
</feature>
<dbReference type="Gene3D" id="3.30.70.100">
    <property type="match status" value="1"/>
</dbReference>
<evidence type="ECO:0000313" key="2">
    <source>
        <dbReference type="EMBL" id="MXO74325.1"/>
    </source>
</evidence>
<comment type="caution">
    <text evidence="2">The sequence shown here is derived from an EMBL/GenBank/DDBJ whole genome shotgun (WGS) entry which is preliminary data.</text>
</comment>
<dbReference type="AlphaFoldDB" id="A0A6I4TDS9"/>
<dbReference type="InterPro" id="IPR009799">
    <property type="entry name" value="EthD_dom"/>
</dbReference>
<evidence type="ECO:0000259" key="1">
    <source>
        <dbReference type="Pfam" id="PF07110"/>
    </source>
</evidence>
<dbReference type="EMBL" id="WTZA01000001">
    <property type="protein sequence ID" value="MXO74325.1"/>
    <property type="molecule type" value="Genomic_DNA"/>
</dbReference>
<dbReference type="InterPro" id="IPR011008">
    <property type="entry name" value="Dimeric_a/b-barrel"/>
</dbReference>
<dbReference type="SUPFAM" id="SSF54909">
    <property type="entry name" value="Dimeric alpha+beta barrel"/>
    <property type="match status" value="1"/>
</dbReference>
<gene>
    <name evidence="2" type="ORF">GRI40_03685</name>
</gene>
<dbReference type="Proteomes" id="UP000439522">
    <property type="component" value="Unassembled WGS sequence"/>
</dbReference>
<reference evidence="2 3" key="1">
    <citation type="submission" date="2019-12" db="EMBL/GenBank/DDBJ databases">
        <title>Genomic-based taxomic classification of the family Erythrobacteraceae.</title>
        <authorList>
            <person name="Xu L."/>
        </authorList>
    </citation>
    <scope>NUCLEOTIDE SEQUENCE [LARGE SCALE GENOMIC DNA]</scope>
    <source>
        <strain evidence="2 3">100921-2</strain>
    </source>
</reference>
<evidence type="ECO:0000313" key="3">
    <source>
        <dbReference type="Proteomes" id="UP000439522"/>
    </source>
</evidence>
<dbReference type="Pfam" id="PF07110">
    <property type="entry name" value="EthD"/>
    <property type="match status" value="1"/>
</dbReference>
<name>A0A6I4TDS9_9SPHN</name>
<protein>
    <recommendedName>
        <fullName evidence="1">EthD domain-containing protein</fullName>
    </recommendedName>
</protein>
<organism evidence="2 3">
    <name type="scientific">Tsuneonella aeria</name>
    <dbReference type="NCBI Taxonomy" id="1837929"/>
    <lineage>
        <taxon>Bacteria</taxon>
        <taxon>Pseudomonadati</taxon>
        <taxon>Pseudomonadota</taxon>
        <taxon>Alphaproteobacteria</taxon>
        <taxon>Sphingomonadales</taxon>
        <taxon>Erythrobacteraceae</taxon>
        <taxon>Tsuneonella</taxon>
    </lineage>
</organism>
<dbReference type="RefSeq" id="WP_160610090.1">
    <property type="nucleotide sequence ID" value="NZ_WTZA01000001.1"/>
</dbReference>
<proteinExistence type="predicted"/>
<accession>A0A6I4TDS9</accession>
<dbReference type="GO" id="GO:0016491">
    <property type="term" value="F:oxidoreductase activity"/>
    <property type="evidence" value="ECO:0007669"/>
    <property type="project" value="InterPro"/>
</dbReference>
<sequence length="232" mass="25514">MEKVVAALWSPEGQDRAAFNAALLDRLPVALRSAGASSIRLNVRDDAVEAGAGHVQRWQEPHAVAQFWLPAANPRFFAPVADSVGAIAPRFAAWLVSEATIIANTAHPPRRGERTWGWSQATFLAFRPDLEPEAADRHWRTHHTTVAIETQANFEYVQNRVVRALTPDAPAYDAFIEECFPAEALTEPQAFFDAVGDEAKFQANLASMMDSCGGFIDFARIDVIPTSQHDFG</sequence>
<dbReference type="OrthoDB" id="9015064at2"/>